<dbReference type="Gene3D" id="1.20.120.220">
    <property type="entry name" value="ATP synthase, F0 complex, subunit A"/>
    <property type="match status" value="1"/>
</dbReference>
<dbReference type="Proteomes" id="UP000541425">
    <property type="component" value="Unassembled WGS sequence"/>
</dbReference>
<keyword evidence="5 11" id="KW-0812">Transmembrane</keyword>
<evidence type="ECO:0000313" key="14">
    <source>
        <dbReference type="EMBL" id="MBB3703677.1"/>
    </source>
</evidence>
<feature type="chain" id="PRO_5031428050" description="ATP synthase subunit a" evidence="13">
    <location>
        <begin position="25"/>
        <end position="352"/>
    </location>
</feature>
<keyword evidence="4 11" id="KW-0138">CF(0)</keyword>
<feature type="transmembrane region" description="Helical" evidence="11">
    <location>
        <begin position="273"/>
        <end position="295"/>
    </location>
</feature>
<feature type="transmembrane region" description="Helical" evidence="11">
    <location>
        <begin position="120"/>
        <end position="138"/>
    </location>
</feature>
<dbReference type="InterPro" id="IPR045083">
    <property type="entry name" value="ATP_synth_F0_asu_bact/mt"/>
</dbReference>
<dbReference type="InterPro" id="IPR035908">
    <property type="entry name" value="F0_ATP_A_sf"/>
</dbReference>
<dbReference type="GO" id="GO:0005886">
    <property type="term" value="C:plasma membrane"/>
    <property type="evidence" value="ECO:0007669"/>
    <property type="project" value="UniProtKB-SubCell"/>
</dbReference>
<feature type="transmembrane region" description="Helical" evidence="11">
    <location>
        <begin position="179"/>
        <end position="202"/>
    </location>
</feature>
<dbReference type="NCBIfam" id="TIGR01131">
    <property type="entry name" value="ATP_synt_6_or_A"/>
    <property type="match status" value="1"/>
</dbReference>
<protein>
    <recommendedName>
        <fullName evidence="11 12">ATP synthase subunit a</fullName>
    </recommendedName>
    <alternativeName>
        <fullName evidence="11">ATP synthase F0 sector subunit a</fullName>
    </alternativeName>
    <alternativeName>
        <fullName evidence="11">F-ATPase subunit 6</fullName>
    </alternativeName>
</protein>
<sequence length="352" mass="40071">MKHLRSIGLLVGILILTFSMTSCAVDKDKPIDIKEAVLGHMSDTYDWHITTWGGHHISFPLPVIVKHHEGNWEVFSSEKLEHGATYNGFYIDHERQGKIFEQGFDDRPWDFSITKNVVQIWINVFILLLVFIPCARWYKKHDLRQGAPKGFVGVIEVLVMSINNDVIKASIGEQNYRPFAPYLLTVFFFILVTNLMGLLPIFPGGANVTGNITITFVLAFLTFLITNFSGNREYWKEIFWPEVPVWMKCPVPLMPVIELSGIFTKPFSLMIRLFANMLAGHAIILSITCVIFVTYQVNAWVGTSLSAFSLVLILFMNCLELLVAFIQAYIFTMLSSVFIGLAHPEHHKKIIQ</sequence>
<dbReference type="PRINTS" id="PR00123">
    <property type="entry name" value="ATPASEA"/>
</dbReference>
<feature type="signal peptide" evidence="13">
    <location>
        <begin position="1"/>
        <end position="24"/>
    </location>
</feature>
<comment type="function">
    <text evidence="11 12">Key component of the proton channel; it plays a direct role in the translocation of protons across the membrane.</text>
</comment>
<keyword evidence="6 11" id="KW-0375">Hydrogen ion transport</keyword>
<evidence type="ECO:0000256" key="4">
    <source>
        <dbReference type="ARBA" id="ARBA00022547"/>
    </source>
</evidence>
<evidence type="ECO:0000256" key="6">
    <source>
        <dbReference type="ARBA" id="ARBA00022781"/>
    </source>
</evidence>
<dbReference type="PANTHER" id="PTHR11410:SF0">
    <property type="entry name" value="ATP SYNTHASE SUBUNIT A"/>
    <property type="match status" value="1"/>
</dbReference>
<accession>A0A7W5UPD3</accession>
<keyword evidence="8 11" id="KW-0406">Ion transport</keyword>
<keyword evidence="7 11" id="KW-1133">Transmembrane helix</keyword>
<evidence type="ECO:0000256" key="7">
    <source>
        <dbReference type="ARBA" id="ARBA00022989"/>
    </source>
</evidence>
<evidence type="ECO:0000313" key="15">
    <source>
        <dbReference type="Proteomes" id="UP000541425"/>
    </source>
</evidence>
<dbReference type="GO" id="GO:0045259">
    <property type="term" value="C:proton-transporting ATP synthase complex"/>
    <property type="evidence" value="ECO:0007669"/>
    <property type="project" value="UniProtKB-KW"/>
</dbReference>
<comment type="similarity">
    <text evidence="2 11 12">Belongs to the ATPase A chain family.</text>
</comment>
<evidence type="ECO:0000256" key="8">
    <source>
        <dbReference type="ARBA" id="ARBA00023065"/>
    </source>
</evidence>
<evidence type="ECO:0000256" key="13">
    <source>
        <dbReference type="SAM" id="SignalP"/>
    </source>
</evidence>
<keyword evidence="10 11" id="KW-0066">ATP synthesis</keyword>
<evidence type="ECO:0000256" key="2">
    <source>
        <dbReference type="ARBA" id="ARBA00006810"/>
    </source>
</evidence>
<dbReference type="Pfam" id="PF00119">
    <property type="entry name" value="ATP-synt_A"/>
    <property type="match status" value="1"/>
</dbReference>
<dbReference type="GO" id="GO:0046933">
    <property type="term" value="F:proton-transporting ATP synthase activity, rotational mechanism"/>
    <property type="evidence" value="ECO:0007669"/>
    <property type="project" value="UniProtKB-UniRule"/>
</dbReference>
<gene>
    <name evidence="11" type="primary">atpB</name>
    <name evidence="14" type="ORF">FHS60_002174</name>
</gene>
<dbReference type="PANTHER" id="PTHR11410">
    <property type="entry name" value="ATP SYNTHASE SUBUNIT A"/>
    <property type="match status" value="1"/>
</dbReference>
<keyword evidence="13" id="KW-0732">Signal</keyword>
<dbReference type="SUPFAM" id="SSF81336">
    <property type="entry name" value="F1F0 ATP synthase subunit A"/>
    <property type="match status" value="1"/>
</dbReference>
<keyword evidence="3 11" id="KW-0813">Transport</keyword>
<reference evidence="14 15" key="1">
    <citation type="submission" date="2020-08" db="EMBL/GenBank/DDBJ databases">
        <title>Genomic Encyclopedia of Type Strains, Phase IV (KMG-IV): sequencing the most valuable type-strain genomes for metagenomic binning, comparative biology and taxonomic classification.</title>
        <authorList>
            <person name="Goeker M."/>
        </authorList>
    </citation>
    <scope>NUCLEOTIDE SEQUENCE [LARGE SCALE GENOMIC DNA]</scope>
    <source>
        <strain evidence="14 15">DSM 22548</strain>
    </source>
</reference>
<dbReference type="EMBL" id="JACICA010000021">
    <property type="protein sequence ID" value="MBB3703677.1"/>
    <property type="molecule type" value="Genomic_DNA"/>
</dbReference>
<organism evidence="14 15">
    <name type="scientific">Alloprevotella rava</name>
    <dbReference type="NCBI Taxonomy" id="671218"/>
    <lineage>
        <taxon>Bacteria</taxon>
        <taxon>Pseudomonadati</taxon>
        <taxon>Bacteroidota</taxon>
        <taxon>Bacteroidia</taxon>
        <taxon>Bacteroidales</taxon>
        <taxon>Prevotellaceae</taxon>
        <taxon>Alloprevotella</taxon>
    </lineage>
</organism>
<feature type="transmembrane region" description="Helical" evidence="11">
    <location>
        <begin position="208"/>
        <end position="228"/>
    </location>
</feature>
<dbReference type="AlphaFoldDB" id="A0A7W5UPD3"/>
<evidence type="ECO:0000256" key="1">
    <source>
        <dbReference type="ARBA" id="ARBA00004141"/>
    </source>
</evidence>
<comment type="subcellular location">
    <subcellularLocation>
        <location evidence="11 12">Cell membrane</location>
        <topology evidence="11 12">Multi-pass membrane protein</topology>
    </subcellularLocation>
    <subcellularLocation>
        <location evidence="1">Membrane</location>
        <topology evidence="1">Multi-pass membrane protein</topology>
    </subcellularLocation>
</comment>
<keyword evidence="9 11" id="KW-0472">Membrane</keyword>
<dbReference type="CDD" id="cd00310">
    <property type="entry name" value="ATP-synt_Fo_a_6"/>
    <property type="match status" value="1"/>
</dbReference>
<evidence type="ECO:0000256" key="3">
    <source>
        <dbReference type="ARBA" id="ARBA00022448"/>
    </source>
</evidence>
<evidence type="ECO:0000256" key="10">
    <source>
        <dbReference type="ARBA" id="ARBA00023310"/>
    </source>
</evidence>
<comment type="caution">
    <text evidence="14">The sequence shown here is derived from an EMBL/GenBank/DDBJ whole genome shotgun (WGS) entry which is preliminary data.</text>
</comment>
<keyword evidence="11" id="KW-1003">Cell membrane</keyword>
<dbReference type="InterPro" id="IPR000568">
    <property type="entry name" value="ATP_synth_F0_asu"/>
</dbReference>
<dbReference type="RefSeq" id="WP_183698139.1">
    <property type="nucleotide sequence ID" value="NZ_JACICA010000021.1"/>
</dbReference>
<proteinExistence type="inferred from homology"/>
<dbReference type="PROSITE" id="PS51257">
    <property type="entry name" value="PROKAR_LIPOPROTEIN"/>
    <property type="match status" value="1"/>
</dbReference>
<evidence type="ECO:0000256" key="9">
    <source>
        <dbReference type="ARBA" id="ARBA00023136"/>
    </source>
</evidence>
<dbReference type="HAMAP" id="MF_01393">
    <property type="entry name" value="ATP_synth_a_bact"/>
    <property type="match status" value="1"/>
</dbReference>
<evidence type="ECO:0000256" key="5">
    <source>
        <dbReference type="ARBA" id="ARBA00022692"/>
    </source>
</evidence>
<name>A0A7W5UPD3_9BACT</name>
<evidence type="ECO:0000256" key="11">
    <source>
        <dbReference type="HAMAP-Rule" id="MF_01393"/>
    </source>
</evidence>
<evidence type="ECO:0000256" key="12">
    <source>
        <dbReference type="RuleBase" id="RU000483"/>
    </source>
</evidence>